<feature type="transmembrane region" description="Helical" evidence="1">
    <location>
        <begin position="72"/>
        <end position="92"/>
    </location>
</feature>
<feature type="transmembrane region" description="Helical" evidence="1">
    <location>
        <begin position="12"/>
        <end position="29"/>
    </location>
</feature>
<keyword evidence="3" id="KW-1185">Reference proteome</keyword>
<organism evidence="2 3">
    <name type="scientific">Hymenobacter psychrophilus</name>
    <dbReference type="NCBI Taxonomy" id="651662"/>
    <lineage>
        <taxon>Bacteria</taxon>
        <taxon>Pseudomonadati</taxon>
        <taxon>Bacteroidota</taxon>
        <taxon>Cytophagia</taxon>
        <taxon>Cytophagales</taxon>
        <taxon>Hymenobacteraceae</taxon>
        <taxon>Hymenobacter</taxon>
    </lineage>
</organism>
<proteinExistence type="predicted"/>
<evidence type="ECO:0000313" key="3">
    <source>
        <dbReference type="Proteomes" id="UP000199249"/>
    </source>
</evidence>
<name>A0A1H3PJK3_9BACT</name>
<accession>A0A1H3PJK3</accession>
<keyword evidence="1" id="KW-1133">Transmembrane helix</keyword>
<reference evidence="3" key="1">
    <citation type="submission" date="2016-10" db="EMBL/GenBank/DDBJ databases">
        <authorList>
            <person name="Varghese N."/>
            <person name="Submissions S."/>
        </authorList>
    </citation>
    <scope>NUCLEOTIDE SEQUENCE [LARGE SCALE GENOMIC DNA]</scope>
    <source>
        <strain evidence="3">CGMCC 1.8975</strain>
    </source>
</reference>
<dbReference type="EMBL" id="FNOV01000035">
    <property type="protein sequence ID" value="SDZ01143.1"/>
    <property type="molecule type" value="Genomic_DNA"/>
</dbReference>
<evidence type="ECO:0000313" key="2">
    <source>
        <dbReference type="EMBL" id="SDZ01143.1"/>
    </source>
</evidence>
<sequence length="148" mass="16128">MIAALLPGLPPLLLVLAATFVYAGVTAGSNAYQIQRGFNISHLWETRERLVAVAGFVLLAYAPRGIEHWWNGLAPLLAAGAAACLFGLRFDIRLNLRRLLPRYYLGTDPQTAATDKRIRARGLTGRAFAWLKLGGVVVLSLIAFLLSK</sequence>
<dbReference type="STRING" id="651662.SAMN04488069_1353"/>
<dbReference type="RefSeq" id="WP_092744023.1">
    <property type="nucleotide sequence ID" value="NZ_FNOV01000035.1"/>
</dbReference>
<dbReference type="Proteomes" id="UP000199249">
    <property type="component" value="Unassembled WGS sequence"/>
</dbReference>
<feature type="transmembrane region" description="Helical" evidence="1">
    <location>
        <begin position="127"/>
        <end position="146"/>
    </location>
</feature>
<evidence type="ECO:0000256" key="1">
    <source>
        <dbReference type="SAM" id="Phobius"/>
    </source>
</evidence>
<keyword evidence="1" id="KW-0812">Transmembrane</keyword>
<dbReference type="AlphaFoldDB" id="A0A1H3PJK3"/>
<gene>
    <name evidence="2" type="ORF">SAMN04488069_1353</name>
</gene>
<keyword evidence="1" id="KW-0472">Membrane</keyword>
<dbReference type="OrthoDB" id="889812at2"/>
<protein>
    <submittedName>
        <fullName evidence="2">Uncharacterized protein</fullName>
    </submittedName>
</protein>